<reference evidence="2" key="1">
    <citation type="submission" date="2021-01" db="EMBL/GenBank/DDBJ databases">
        <authorList>
            <person name="Corre E."/>
            <person name="Pelletier E."/>
            <person name="Niang G."/>
            <person name="Scheremetjew M."/>
            <person name="Finn R."/>
            <person name="Kale V."/>
            <person name="Holt S."/>
            <person name="Cochrane G."/>
            <person name="Meng A."/>
            <person name="Brown T."/>
            <person name="Cohen L."/>
        </authorList>
    </citation>
    <scope>NUCLEOTIDE SEQUENCE</scope>
    <source>
        <strain evidence="2">CCMP2222</strain>
    </source>
</reference>
<sequence length="249" mass="27229">MAGPCGPRVILQVFLTGLTLATAITAFTFAFVFEKFLDQMSENFRGELQSTFLPCIRSTLDQCSNTATDKCWNYCCPPASGYFCFRSPVVGLMCQDSTSQCGDNNWCRDFADIPLTCATEVCKNHKLVTRTTSWSYMLAAVGIFLDLVDIITIFTLPDAVVFKSGVNVFSSLMKWLAFGVVIGAGTSEFMSELETAQCFNADGMQLVKDASGFFISYAIVQVISAIFSMCLAPISAFWGGKLNGVPYVK</sequence>
<accession>A0A7S2D7F4</accession>
<evidence type="ECO:0000256" key="1">
    <source>
        <dbReference type="SAM" id="Phobius"/>
    </source>
</evidence>
<keyword evidence="1" id="KW-1133">Transmembrane helix</keyword>
<organism evidence="2">
    <name type="scientific">Alexandrium andersonii</name>
    <dbReference type="NCBI Taxonomy" id="327968"/>
    <lineage>
        <taxon>Eukaryota</taxon>
        <taxon>Sar</taxon>
        <taxon>Alveolata</taxon>
        <taxon>Dinophyceae</taxon>
        <taxon>Gonyaulacales</taxon>
        <taxon>Pyrocystaceae</taxon>
        <taxon>Alexandrium</taxon>
    </lineage>
</organism>
<dbReference type="EMBL" id="HBGQ01047770">
    <property type="protein sequence ID" value="CAD9446733.1"/>
    <property type="molecule type" value="Transcribed_RNA"/>
</dbReference>
<feature type="transmembrane region" description="Helical" evidence="1">
    <location>
        <begin position="12"/>
        <end position="33"/>
    </location>
</feature>
<feature type="transmembrane region" description="Helical" evidence="1">
    <location>
        <begin position="214"/>
        <end position="238"/>
    </location>
</feature>
<dbReference type="AlphaFoldDB" id="A0A7S2D7F4"/>
<keyword evidence="1" id="KW-0812">Transmembrane</keyword>
<keyword evidence="1" id="KW-0472">Membrane</keyword>
<feature type="transmembrane region" description="Helical" evidence="1">
    <location>
        <begin position="175"/>
        <end position="193"/>
    </location>
</feature>
<protein>
    <submittedName>
        <fullName evidence="2">Uncharacterized protein</fullName>
    </submittedName>
</protein>
<gene>
    <name evidence="2" type="ORF">AAND1436_LOCUS23286</name>
</gene>
<name>A0A7S2D7F4_9DINO</name>
<feature type="transmembrane region" description="Helical" evidence="1">
    <location>
        <begin position="134"/>
        <end position="155"/>
    </location>
</feature>
<evidence type="ECO:0000313" key="2">
    <source>
        <dbReference type="EMBL" id="CAD9446733.1"/>
    </source>
</evidence>
<proteinExistence type="predicted"/>